<dbReference type="PIRSF" id="PIRSF006806">
    <property type="entry name" value="FTHF_cligase"/>
    <property type="match status" value="1"/>
</dbReference>
<gene>
    <name evidence="7" type="ORF">Dda_6497</name>
</gene>
<dbReference type="Gene3D" id="3.40.50.10420">
    <property type="entry name" value="NagB/RpiA/CoA transferase-like"/>
    <property type="match status" value="1"/>
</dbReference>
<organism evidence="7 8">
    <name type="scientific">Drechslerella dactyloides</name>
    <name type="common">Nematode-trapping fungus</name>
    <name type="synonym">Arthrobotrys dactyloides</name>
    <dbReference type="NCBI Taxonomy" id="74499"/>
    <lineage>
        <taxon>Eukaryota</taxon>
        <taxon>Fungi</taxon>
        <taxon>Dikarya</taxon>
        <taxon>Ascomycota</taxon>
        <taxon>Pezizomycotina</taxon>
        <taxon>Orbiliomycetes</taxon>
        <taxon>Orbiliales</taxon>
        <taxon>Orbiliaceae</taxon>
        <taxon>Drechslerella</taxon>
    </lineage>
</organism>
<dbReference type="AlphaFoldDB" id="A0AAD6IU30"/>
<dbReference type="Pfam" id="PF01812">
    <property type="entry name" value="5-FTHF_cyc-lig"/>
    <property type="match status" value="1"/>
</dbReference>
<feature type="binding site" evidence="6">
    <location>
        <position position="64"/>
    </location>
    <ligand>
        <name>substrate</name>
    </ligand>
</feature>
<dbReference type="Proteomes" id="UP001221413">
    <property type="component" value="Unassembled WGS sequence"/>
</dbReference>
<dbReference type="GO" id="GO:0009396">
    <property type="term" value="P:folic acid-containing compound biosynthetic process"/>
    <property type="evidence" value="ECO:0007669"/>
    <property type="project" value="TreeGrafter"/>
</dbReference>
<comment type="caution">
    <text evidence="7">The sequence shown here is derived from an EMBL/GenBank/DDBJ whole genome shotgun (WGS) entry which is preliminary data.</text>
</comment>
<evidence type="ECO:0000256" key="3">
    <source>
        <dbReference type="ARBA" id="ARBA00022840"/>
    </source>
</evidence>
<comment type="similarity">
    <text evidence="1">Belongs to the 5-formyltetrahydrofolate cyclo-ligase family.</text>
</comment>
<feature type="binding site" evidence="6">
    <location>
        <begin position="18"/>
        <end position="22"/>
    </location>
    <ligand>
        <name>ATP</name>
        <dbReference type="ChEBI" id="CHEBI:30616"/>
    </ligand>
</feature>
<comment type="catalytic activity">
    <reaction evidence="4">
        <text>(6S)-5-formyl-5,6,7,8-tetrahydrofolate + ATP = (6R)-5,10-methenyltetrahydrofolate + ADP + phosphate</text>
        <dbReference type="Rhea" id="RHEA:10488"/>
        <dbReference type="ChEBI" id="CHEBI:30616"/>
        <dbReference type="ChEBI" id="CHEBI:43474"/>
        <dbReference type="ChEBI" id="CHEBI:57455"/>
        <dbReference type="ChEBI" id="CHEBI:57457"/>
        <dbReference type="ChEBI" id="CHEBI:456216"/>
        <dbReference type="EC" id="6.3.3.2"/>
    </reaction>
</comment>
<keyword evidence="3 6" id="KW-0067">ATP-binding</keyword>
<dbReference type="InterPro" id="IPR002698">
    <property type="entry name" value="FTHF_cligase"/>
</dbReference>
<evidence type="ECO:0000256" key="4">
    <source>
        <dbReference type="ARBA" id="ARBA00036539"/>
    </source>
</evidence>
<dbReference type="GO" id="GO:0035999">
    <property type="term" value="P:tetrahydrofolate interconversion"/>
    <property type="evidence" value="ECO:0007669"/>
    <property type="project" value="TreeGrafter"/>
</dbReference>
<dbReference type="SUPFAM" id="SSF100950">
    <property type="entry name" value="NagB/RpiA/CoA transferase-like"/>
    <property type="match status" value="1"/>
</dbReference>
<feature type="binding site" evidence="6">
    <location>
        <begin position="172"/>
        <end position="180"/>
    </location>
    <ligand>
        <name>ATP</name>
        <dbReference type="ChEBI" id="CHEBI:30616"/>
    </ligand>
</feature>
<evidence type="ECO:0000313" key="7">
    <source>
        <dbReference type="EMBL" id="KAJ6258456.1"/>
    </source>
</evidence>
<keyword evidence="2 6" id="KW-0547">Nucleotide-binding</keyword>
<proteinExistence type="inferred from homology"/>
<dbReference type="FunFam" id="3.40.50.10420:FF:000007">
    <property type="entry name" value="5-formyltetrahydrofolate cyclo-ligase"/>
    <property type="match status" value="1"/>
</dbReference>
<accession>A0AAD6IU30</accession>
<keyword evidence="8" id="KW-1185">Reference proteome</keyword>
<dbReference type="GO" id="GO:0005739">
    <property type="term" value="C:mitochondrion"/>
    <property type="evidence" value="ECO:0007669"/>
    <property type="project" value="TreeGrafter"/>
</dbReference>
<dbReference type="InterPro" id="IPR037171">
    <property type="entry name" value="NagB/RpiA_transferase-like"/>
</dbReference>
<dbReference type="GO" id="GO:0030272">
    <property type="term" value="F:5-formyltetrahydrofolate cyclo-ligase activity"/>
    <property type="evidence" value="ECO:0007669"/>
    <property type="project" value="UniProtKB-EC"/>
</dbReference>
<reference evidence="7" key="1">
    <citation type="submission" date="2023-01" db="EMBL/GenBank/DDBJ databases">
        <title>The chitinases involved in constricting ring structure development in the nematode-trapping fungus Drechslerella dactyloides.</title>
        <authorList>
            <person name="Wang R."/>
            <person name="Zhang L."/>
            <person name="Tang P."/>
            <person name="Li S."/>
            <person name="Liang L."/>
        </authorList>
    </citation>
    <scope>NUCLEOTIDE SEQUENCE</scope>
    <source>
        <strain evidence="7">YMF1.00031</strain>
    </source>
</reference>
<dbReference type="InterPro" id="IPR024185">
    <property type="entry name" value="FTHF_cligase-like_sf"/>
</dbReference>
<evidence type="ECO:0000313" key="8">
    <source>
        <dbReference type="Proteomes" id="UP001221413"/>
    </source>
</evidence>
<name>A0AAD6IU30_DREDA</name>
<dbReference type="PANTHER" id="PTHR23407">
    <property type="entry name" value="ATPASE INHIBITOR/5-FORMYLTETRAHYDROFOLATE CYCLO-LIGASE"/>
    <property type="match status" value="1"/>
</dbReference>
<evidence type="ECO:0000256" key="2">
    <source>
        <dbReference type="ARBA" id="ARBA00022741"/>
    </source>
</evidence>
<evidence type="ECO:0000256" key="1">
    <source>
        <dbReference type="ARBA" id="ARBA00010638"/>
    </source>
</evidence>
<dbReference type="GO" id="GO:0005524">
    <property type="term" value="F:ATP binding"/>
    <property type="evidence" value="ECO:0007669"/>
    <property type="project" value="UniProtKB-KW"/>
</dbReference>
<dbReference type="EMBL" id="JAQGDS010000008">
    <property type="protein sequence ID" value="KAJ6258456.1"/>
    <property type="molecule type" value="Genomic_DNA"/>
</dbReference>
<evidence type="ECO:0000256" key="6">
    <source>
        <dbReference type="PIRSR" id="PIRSR006806-1"/>
    </source>
</evidence>
<sequence length="237" mass="26355">MEAVLRRMSTNEALREAKRELRALIARRLDTLNPESVHEQSRTVFKLLAGLPQYQQARRISVYLSMPTGEIDTVPIVQDAFEQGKQVFIPFTHRAVPATGPGGDPKPSVMDMVSLHSLDDYQGLKRNSWGIPTPTKSSLETRRNCIEEVKAGESGLDLIVVPGVAFDSACRRLGHGKGYYDYFFKRYHEATDGKLPFTVGVALQEQIVDASASIPVGNQDWPLDMILVGNGTSIRRE</sequence>
<dbReference type="PANTHER" id="PTHR23407:SF1">
    <property type="entry name" value="5-FORMYLTETRAHYDROFOLATE CYCLO-LIGASE"/>
    <property type="match status" value="1"/>
</dbReference>
<protein>
    <recommendedName>
        <fullName evidence="5">5-formyltetrahydrofolate cyclo-ligase</fullName>
        <ecNumber evidence="5">6.3.3.2</ecNumber>
    </recommendedName>
</protein>
<evidence type="ECO:0000256" key="5">
    <source>
        <dbReference type="ARBA" id="ARBA00038966"/>
    </source>
</evidence>
<feature type="binding site" evidence="6">
    <location>
        <position position="70"/>
    </location>
    <ligand>
        <name>substrate</name>
    </ligand>
</feature>
<dbReference type="EC" id="6.3.3.2" evidence="5"/>